<comment type="caution">
    <text evidence="1">The sequence shown here is derived from an EMBL/GenBank/DDBJ whole genome shotgun (WGS) entry which is preliminary data.</text>
</comment>
<sequence length="198" mass="21614">MTRTEWDVLLLGGASGIGKSRAAAQLARETGAFIVEFDDVVSAVQNITSAAQHPGLHHFDTVPDPDRLDPERVVELQIATANALEPALLGVVRNRLTVDVAAVVEGDYLTPAAALRARKEGAAAGRTVRAVFLHEDDAAQITANYTDREPEHGTQRRRADISARYSRWLAQQAALHALPVVDCRPWHTLTHRLRQAAH</sequence>
<protein>
    <submittedName>
        <fullName evidence="1">AAA family ATPase</fullName>
    </submittedName>
</protein>
<dbReference type="InterPro" id="IPR027417">
    <property type="entry name" value="P-loop_NTPase"/>
</dbReference>
<organism evidence="1 2">
    <name type="scientific">Streptomyces celluloflavus</name>
    <dbReference type="NCBI Taxonomy" id="58344"/>
    <lineage>
        <taxon>Bacteria</taxon>
        <taxon>Bacillati</taxon>
        <taxon>Actinomycetota</taxon>
        <taxon>Actinomycetes</taxon>
        <taxon>Kitasatosporales</taxon>
        <taxon>Streptomycetaceae</taxon>
        <taxon>Streptomyces</taxon>
    </lineage>
</organism>
<gene>
    <name evidence="1" type="ORF">ACH4GP_34615</name>
</gene>
<name>A0ABW7RPP7_9ACTN</name>
<dbReference type="SUPFAM" id="SSF52540">
    <property type="entry name" value="P-loop containing nucleoside triphosphate hydrolases"/>
    <property type="match status" value="1"/>
</dbReference>
<dbReference type="Proteomes" id="UP001610990">
    <property type="component" value="Unassembled WGS sequence"/>
</dbReference>
<dbReference type="RefSeq" id="WP_367428671.1">
    <property type="nucleotide sequence ID" value="NZ_CP108413.1"/>
</dbReference>
<evidence type="ECO:0000313" key="1">
    <source>
        <dbReference type="EMBL" id="MFH8589451.1"/>
    </source>
</evidence>
<accession>A0ABW7RPP7</accession>
<dbReference type="EMBL" id="JBIRGH010000032">
    <property type="protein sequence ID" value="MFH8589451.1"/>
    <property type="molecule type" value="Genomic_DNA"/>
</dbReference>
<dbReference type="Gene3D" id="3.40.50.300">
    <property type="entry name" value="P-loop containing nucleotide triphosphate hydrolases"/>
    <property type="match status" value="1"/>
</dbReference>
<dbReference type="Pfam" id="PF13671">
    <property type="entry name" value="AAA_33"/>
    <property type="match status" value="1"/>
</dbReference>
<reference evidence="1 2" key="1">
    <citation type="submission" date="2024-10" db="EMBL/GenBank/DDBJ databases">
        <title>The Natural Products Discovery Center: Release of the First 8490 Sequenced Strains for Exploring Actinobacteria Biosynthetic Diversity.</title>
        <authorList>
            <person name="Kalkreuter E."/>
            <person name="Kautsar S.A."/>
            <person name="Yang D."/>
            <person name="Bader C.D."/>
            <person name="Teijaro C.N."/>
            <person name="Fluegel L."/>
            <person name="Davis C.M."/>
            <person name="Simpson J.R."/>
            <person name="Lauterbach L."/>
            <person name="Steele A.D."/>
            <person name="Gui C."/>
            <person name="Meng S."/>
            <person name="Li G."/>
            <person name="Viehrig K."/>
            <person name="Ye F."/>
            <person name="Su P."/>
            <person name="Kiefer A.F."/>
            <person name="Nichols A."/>
            <person name="Cepeda A.J."/>
            <person name="Yan W."/>
            <person name="Fan B."/>
            <person name="Jiang Y."/>
            <person name="Adhikari A."/>
            <person name="Zheng C.-J."/>
            <person name="Schuster L."/>
            <person name="Cowan T.M."/>
            <person name="Smanski M.J."/>
            <person name="Chevrette M.G."/>
            <person name="De Carvalho L.P.S."/>
            <person name="Shen B."/>
        </authorList>
    </citation>
    <scope>NUCLEOTIDE SEQUENCE [LARGE SCALE GENOMIC DNA]</scope>
    <source>
        <strain evidence="1 2">NPDC018013</strain>
    </source>
</reference>
<evidence type="ECO:0000313" key="2">
    <source>
        <dbReference type="Proteomes" id="UP001610990"/>
    </source>
</evidence>
<keyword evidence="2" id="KW-1185">Reference proteome</keyword>
<proteinExistence type="predicted"/>